<dbReference type="STRING" id="55207.KP22_12155"/>
<evidence type="ECO:0000313" key="3">
    <source>
        <dbReference type="Proteomes" id="UP000032869"/>
    </source>
</evidence>
<dbReference type="Proteomes" id="UP000032869">
    <property type="component" value="Unassembled WGS sequence"/>
</dbReference>
<dbReference type="Pfam" id="PF01745">
    <property type="entry name" value="IPT"/>
    <property type="match status" value="1"/>
</dbReference>
<evidence type="ECO:0000313" key="1">
    <source>
        <dbReference type="EMBL" id="KFX05447.1"/>
    </source>
</evidence>
<sequence length="238" mass="27079">MNNELYLIWGPTSTGKTALSVNIAKKTGYPVIALDRFQGYQEIVTGSGAPDAEELQGTERIYLSDKPLIDGIISAQDVNNRLKDKIAELSTAEHGVILEGGSVSILTALCNDEDWSKPSWRIKIFNIPSSNLFIKKAKTRVTGMFYPPNHGQSILKEIRIFFDTYHTIQPLEDIDGYRVIIRYCKENAINIHTLDSISDQDKNTMINLIANEYFEHALWQENNFPSIPDSWKWRELEI</sequence>
<dbReference type="Proteomes" id="UP000032874">
    <property type="component" value="Unassembled WGS sequence"/>
</dbReference>
<dbReference type="SUPFAM" id="SSF52540">
    <property type="entry name" value="P-loop containing nucleoside triphosphate hydrolases"/>
    <property type="match status" value="1"/>
</dbReference>
<proteinExistence type="predicted"/>
<dbReference type="Gene3D" id="3.40.50.300">
    <property type="entry name" value="P-loop containing nucleotide triphosphate hydrolases"/>
    <property type="match status" value="1"/>
</dbReference>
<organism evidence="1 4">
    <name type="scientific">Pectobacterium betavasculorum</name>
    <dbReference type="NCBI Taxonomy" id="55207"/>
    <lineage>
        <taxon>Bacteria</taxon>
        <taxon>Pseudomonadati</taxon>
        <taxon>Pseudomonadota</taxon>
        <taxon>Gammaproteobacteria</taxon>
        <taxon>Enterobacterales</taxon>
        <taxon>Pectobacteriaceae</taxon>
        <taxon>Pectobacterium</taxon>
    </lineage>
</organism>
<dbReference type="EMBL" id="JQHM01000003">
    <property type="protein sequence ID" value="KFX05447.1"/>
    <property type="molecule type" value="Genomic_DNA"/>
</dbReference>
<evidence type="ECO:0000313" key="4">
    <source>
        <dbReference type="Proteomes" id="UP000032874"/>
    </source>
</evidence>
<evidence type="ECO:0000313" key="2">
    <source>
        <dbReference type="EMBL" id="KFX19228.1"/>
    </source>
</evidence>
<dbReference type="RefSeq" id="WP_039306659.1">
    <property type="nucleotide sequence ID" value="NZ_JAODTE010000012.1"/>
</dbReference>
<dbReference type="OrthoDB" id="8293568at2"/>
<gene>
    <name evidence="2" type="ORF">JV35_15785</name>
    <name evidence="1" type="ORF">KP22_12155</name>
</gene>
<dbReference type="eggNOG" id="COG0324">
    <property type="taxonomic scope" value="Bacteria"/>
</dbReference>
<reference evidence="3 4" key="1">
    <citation type="submission" date="2014-08" db="EMBL/GenBank/DDBJ databases">
        <title>Genome sequences of NCPPB Pectobacterium isolates.</title>
        <authorList>
            <person name="Glover R.H."/>
            <person name="Sapp M."/>
            <person name="Elphinstone J."/>
        </authorList>
    </citation>
    <scope>NUCLEOTIDE SEQUENCE [LARGE SCALE GENOMIC DNA]</scope>
    <source>
        <strain evidence="2 3">NCPPB 2793</strain>
        <strain evidence="1 4">NCPPB 2795</strain>
    </source>
</reference>
<name>A0A093VF71_9GAMM</name>
<dbReference type="InterPro" id="IPR027417">
    <property type="entry name" value="P-loop_NTPase"/>
</dbReference>
<accession>A0A093VF71</accession>
<dbReference type="AlphaFoldDB" id="A0A093VF71"/>
<keyword evidence="3" id="KW-1185">Reference proteome</keyword>
<dbReference type="EMBL" id="JQHL01000008">
    <property type="protein sequence ID" value="KFX19228.1"/>
    <property type="molecule type" value="Genomic_DNA"/>
</dbReference>
<protein>
    <submittedName>
        <fullName evidence="1">Uncharacterized protein</fullName>
    </submittedName>
</protein>
<comment type="caution">
    <text evidence="1">The sequence shown here is derived from an EMBL/GenBank/DDBJ whole genome shotgun (WGS) entry which is preliminary data.</text>
</comment>
<dbReference type="Gene3D" id="1.10.287.890">
    <property type="entry name" value="Crystal structure of tRNA isopentenylpyrophosphate transferase (bh2366) domain"/>
    <property type="match status" value="1"/>
</dbReference>